<accession>A0ACB1AWB4</accession>
<evidence type="ECO:0000313" key="2">
    <source>
        <dbReference type="Proteomes" id="UP001497535"/>
    </source>
</evidence>
<protein>
    <submittedName>
        <fullName evidence="1">Uncharacterized protein</fullName>
    </submittedName>
</protein>
<dbReference type="EMBL" id="CAVMJV010000130">
    <property type="protein sequence ID" value="CAK5108805.1"/>
    <property type="molecule type" value="Genomic_DNA"/>
</dbReference>
<proteinExistence type="predicted"/>
<comment type="caution">
    <text evidence="1">The sequence shown here is derived from an EMBL/GenBank/DDBJ whole genome shotgun (WGS) entry which is preliminary data.</text>
</comment>
<dbReference type="Proteomes" id="UP001497535">
    <property type="component" value="Unassembled WGS sequence"/>
</dbReference>
<keyword evidence="2" id="KW-1185">Reference proteome</keyword>
<name>A0ACB1AWB4_MELEN</name>
<gene>
    <name evidence="1" type="ORF">MENTE1834_LOCUS44029</name>
</gene>
<evidence type="ECO:0000313" key="1">
    <source>
        <dbReference type="EMBL" id="CAK5108805.1"/>
    </source>
</evidence>
<reference evidence="1" key="1">
    <citation type="submission" date="2023-11" db="EMBL/GenBank/DDBJ databases">
        <authorList>
            <person name="Poullet M."/>
        </authorList>
    </citation>
    <scope>NUCLEOTIDE SEQUENCE</scope>
    <source>
        <strain evidence="1">E1834</strain>
    </source>
</reference>
<organism evidence="1 2">
    <name type="scientific">Meloidogyne enterolobii</name>
    <name type="common">Root-knot nematode worm</name>
    <name type="synonym">Meloidogyne mayaguensis</name>
    <dbReference type="NCBI Taxonomy" id="390850"/>
    <lineage>
        <taxon>Eukaryota</taxon>
        <taxon>Metazoa</taxon>
        <taxon>Ecdysozoa</taxon>
        <taxon>Nematoda</taxon>
        <taxon>Chromadorea</taxon>
        <taxon>Rhabditida</taxon>
        <taxon>Tylenchina</taxon>
        <taxon>Tylenchomorpha</taxon>
        <taxon>Tylenchoidea</taxon>
        <taxon>Meloidogynidae</taxon>
        <taxon>Meloidogyninae</taxon>
        <taxon>Meloidogyne</taxon>
    </lineage>
</organism>
<sequence>MNGDVLDNSVSSLITLESSEKSQQSFNYSSTNNNSNNNDNGLTSVLHGFIVNGLALTAMMKTEMGENGEGEQQQNNSLEEINEEINEEIKLNKTIQSTSSFKPQNNLNFNNSWRCAQQMEENDISSHFERKKFLNAKFGFFEENGKETKKNCEGMDFGRVNNSKLQEEDDNLQNFQLEKFKKTNNFSLFSTKMLMTTMNDLVNKDGLEDQMSHSSYKNNLRDIDVNEDEDNLKNEINRTPITNRTPTTNIMPTTNMPKKKKKKPYKELTLEQKVELIRLAERCTNLSQASIAERYAIAKSNVCRILQRKTEYVRALECAGFAGSRKRKLRTAINLGEENLELINGEVKNNKNIVGGGRGGRNNLFVDVEEEEELNNNDNCFNILCDKKDIDKLIERSWKNEEIGASLDLNGNEEEDDKWFLS</sequence>